<dbReference type="AlphaFoldDB" id="A0ABD0JRP0"/>
<dbReference type="Proteomes" id="UP001519460">
    <property type="component" value="Unassembled WGS sequence"/>
</dbReference>
<keyword evidence="3" id="KW-1185">Reference proteome</keyword>
<organism evidence="2 3">
    <name type="scientific">Batillaria attramentaria</name>
    <dbReference type="NCBI Taxonomy" id="370345"/>
    <lineage>
        <taxon>Eukaryota</taxon>
        <taxon>Metazoa</taxon>
        <taxon>Spiralia</taxon>
        <taxon>Lophotrochozoa</taxon>
        <taxon>Mollusca</taxon>
        <taxon>Gastropoda</taxon>
        <taxon>Caenogastropoda</taxon>
        <taxon>Sorbeoconcha</taxon>
        <taxon>Cerithioidea</taxon>
        <taxon>Batillariidae</taxon>
        <taxon>Batillaria</taxon>
    </lineage>
</organism>
<evidence type="ECO:0000313" key="3">
    <source>
        <dbReference type="Proteomes" id="UP001519460"/>
    </source>
</evidence>
<gene>
    <name evidence="2" type="ORF">BaRGS_00031262</name>
</gene>
<evidence type="ECO:0000256" key="1">
    <source>
        <dbReference type="SAM" id="SignalP"/>
    </source>
</evidence>
<evidence type="ECO:0000313" key="2">
    <source>
        <dbReference type="EMBL" id="KAK7477498.1"/>
    </source>
</evidence>
<comment type="caution">
    <text evidence="2">The sequence shown here is derived from an EMBL/GenBank/DDBJ whole genome shotgun (WGS) entry which is preliminary data.</text>
</comment>
<reference evidence="2 3" key="1">
    <citation type="journal article" date="2023" name="Sci. Data">
        <title>Genome assembly of the Korean intertidal mud-creeper Batillaria attramentaria.</title>
        <authorList>
            <person name="Patra A.K."/>
            <person name="Ho P.T."/>
            <person name="Jun S."/>
            <person name="Lee S.J."/>
            <person name="Kim Y."/>
            <person name="Won Y.J."/>
        </authorList>
    </citation>
    <scope>NUCLEOTIDE SEQUENCE [LARGE SCALE GENOMIC DNA]</scope>
    <source>
        <strain evidence="2">Wonlab-2016</strain>
    </source>
</reference>
<keyword evidence="1" id="KW-0732">Signal</keyword>
<sequence length="150" mass="16967">MDACGNAGAAVCVLRMILALVYKTRTHTVPEVNQFRVIRTWVDVRSGTRAFDSSLQGAYQGWNTPTVSRLWTHYAQTRALSPLDQLLQGEYVRNDYALGHSWKIRIPVGIRQRCLCLLQQMDNCCKLFICDAYPCWNTPALFVSPLANGQ</sequence>
<feature type="chain" id="PRO_5044867708" evidence="1">
    <location>
        <begin position="27"/>
        <end position="150"/>
    </location>
</feature>
<accession>A0ABD0JRP0</accession>
<name>A0ABD0JRP0_9CAEN</name>
<protein>
    <submittedName>
        <fullName evidence="2">Uncharacterized protein</fullName>
    </submittedName>
</protein>
<feature type="signal peptide" evidence="1">
    <location>
        <begin position="1"/>
        <end position="26"/>
    </location>
</feature>
<dbReference type="EMBL" id="JACVVK020000348">
    <property type="protein sequence ID" value="KAK7477498.1"/>
    <property type="molecule type" value="Genomic_DNA"/>
</dbReference>
<proteinExistence type="predicted"/>